<evidence type="ECO:0000313" key="4">
    <source>
        <dbReference type="Proteomes" id="UP000050761"/>
    </source>
</evidence>
<organism evidence="4 5">
    <name type="scientific">Heligmosomoides polygyrus</name>
    <name type="common">Parasitic roundworm</name>
    <dbReference type="NCBI Taxonomy" id="6339"/>
    <lineage>
        <taxon>Eukaryota</taxon>
        <taxon>Metazoa</taxon>
        <taxon>Ecdysozoa</taxon>
        <taxon>Nematoda</taxon>
        <taxon>Chromadorea</taxon>
        <taxon>Rhabditida</taxon>
        <taxon>Rhabditina</taxon>
        <taxon>Rhabditomorpha</taxon>
        <taxon>Strongyloidea</taxon>
        <taxon>Heligmosomidae</taxon>
        <taxon>Heligmosomoides</taxon>
    </lineage>
</organism>
<dbReference type="AlphaFoldDB" id="A0A183FNL9"/>
<evidence type="ECO:0000313" key="5">
    <source>
        <dbReference type="WBParaSite" id="HPBE_0000910601-mRNA-1"/>
    </source>
</evidence>
<protein>
    <submittedName>
        <fullName evidence="3 5">Uncharacterized protein</fullName>
    </submittedName>
</protein>
<proteinExistence type="predicted"/>
<evidence type="ECO:0000256" key="1">
    <source>
        <dbReference type="SAM" id="MobiDB-lite"/>
    </source>
</evidence>
<feature type="signal peptide" evidence="2">
    <location>
        <begin position="1"/>
        <end position="23"/>
    </location>
</feature>
<dbReference type="WBParaSite" id="HPBE_0000910601-mRNA-1">
    <property type="protein sequence ID" value="HPBE_0000910601-mRNA-1"/>
    <property type="gene ID" value="HPBE_0000910601"/>
</dbReference>
<feature type="region of interest" description="Disordered" evidence="1">
    <location>
        <begin position="24"/>
        <end position="81"/>
    </location>
</feature>
<dbReference type="Proteomes" id="UP000050761">
    <property type="component" value="Unassembled WGS sequence"/>
</dbReference>
<reference evidence="3 4" key="1">
    <citation type="submission" date="2018-11" db="EMBL/GenBank/DDBJ databases">
        <authorList>
            <consortium name="Pathogen Informatics"/>
        </authorList>
    </citation>
    <scope>NUCLEOTIDE SEQUENCE [LARGE SCALE GENOMIC DNA]</scope>
</reference>
<name>A0A183FNL9_HELPZ</name>
<accession>A0A3P7YPW3</accession>
<dbReference type="EMBL" id="UZAH01026346">
    <property type="protein sequence ID" value="VDO79239.1"/>
    <property type="molecule type" value="Genomic_DNA"/>
</dbReference>
<gene>
    <name evidence="3" type="ORF">HPBE_LOCUS9107</name>
</gene>
<keyword evidence="4" id="KW-1185">Reference proteome</keyword>
<feature type="compositionally biased region" description="Basic residues" evidence="1">
    <location>
        <begin position="29"/>
        <end position="38"/>
    </location>
</feature>
<evidence type="ECO:0000256" key="2">
    <source>
        <dbReference type="SAM" id="SignalP"/>
    </source>
</evidence>
<reference evidence="5" key="2">
    <citation type="submission" date="2019-09" db="UniProtKB">
        <authorList>
            <consortium name="WormBaseParasite"/>
        </authorList>
    </citation>
    <scope>IDENTIFICATION</scope>
</reference>
<sequence>MDLIFLFVLYALLFVNFISFCKKSEKSDKKKRKKKKDRRDRDERSTQLGTPFPPGPGDHPPTMATAREAEEQQGGGGADTFKCRDYTPAIFNDLQGLFELLKRP</sequence>
<evidence type="ECO:0000313" key="3">
    <source>
        <dbReference type="EMBL" id="VDO79239.1"/>
    </source>
</evidence>
<accession>A0A183FNL9</accession>
<keyword evidence="2" id="KW-0732">Signal</keyword>
<feature type="chain" id="PRO_5044551541" evidence="2">
    <location>
        <begin position="24"/>
        <end position="104"/>
    </location>
</feature>